<accession>A0ABQ1HH64</accession>
<dbReference type="EMBL" id="BMKC01000001">
    <property type="protein sequence ID" value="GGA77533.1"/>
    <property type="molecule type" value="Genomic_DNA"/>
</dbReference>
<reference evidence="3" key="1">
    <citation type="journal article" date="2019" name="Int. J. Syst. Evol. Microbiol.">
        <title>The Global Catalogue of Microorganisms (GCM) 10K type strain sequencing project: providing services to taxonomists for standard genome sequencing and annotation.</title>
        <authorList>
            <consortium name="The Broad Institute Genomics Platform"/>
            <consortium name="The Broad Institute Genome Sequencing Center for Infectious Disease"/>
            <person name="Wu L."/>
            <person name="Ma J."/>
        </authorList>
    </citation>
    <scope>NUCLEOTIDE SEQUENCE [LARGE SCALE GENOMIC DNA]</scope>
    <source>
        <strain evidence="3">CGMCC 1.15905</strain>
    </source>
</reference>
<dbReference type="Proteomes" id="UP000623419">
    <property type="component" value="Unassembled WGS sequence"/>
</dbReference>
<evidence type="ECO:0000256" key="1">
    <source>
        <dbReference type="SAM" id="SignalP"/>
    </source>
</evidence>
<evidence type="ECO:0000313" key="2">
    <source>
        <dbReference type="EMBL" id="GGA77533.1"/>
    </source>
</evidence>
<protein>
    <submittedName>
        <fullName evidence="2">Uncharacterized protein</fullName>
    </submittedName>
</protein>
<proteinExistence type="predicted"/>
<dbReference type="PROSITE" id="PS51257">
    <property type="entry name" value="PROKAR_LIPOPROTEIN"/>
    <property type="match status" value="1"/>
</dbReference>
<feature type="signal peptide" evidence="1">
    <location>
        <begin position="1"/>
        <end position="24"/>
    </location>
</feature>
<sequence>MGKVLVLAAALAALLASCSIEVPAAATDLDPAGLWKARLDRDVKPGSSSTVVENYLRENGVVEVSHLNDGKTLLGVQPIKIERIFPPIDTNSIRIECSFHPTKGLEACSVYQSSATCCGQ</sequence>
<keyword evidence="1" id="KW-0732">Signal</keyword>
<gene>
    <name evidence="2" type="ORF">GCM10011521_14800</name>
</gene>
<feature type="chain" id="PRO_5046612483" evidence="1">
    <location>
        <begin position="25"/>
        <end position="120"/>
    </location>
</feature>
<comment type="caution">
    <text evidence="2">The sequence shown here is derived from an EMBL/GenBank/DDBJ whole genome shotgun (WGS) entry which is preliminary data.</text>
</comment>
<keyword evidence="3" id="KW-1185">Reference proteome</keyword>
<organism evidence="2 3">
    <name type="scientific">Arenimonas soli</name>
    <dbReference type="NCBI Taxonomy" id="2269504"/>
    <lineage>
        <taxon>Bacteria</taxon>
        <taxon>Pseudomonadati</taxon>
        <taxon>Pseudomonadota</taxon>
        <taxon>Gammaproteobacteria</taxon>
        <taxon>Lysobacterales</taxon>
        <taxon>Lysobacteraceae</taxon>
        <taxon>Arenimonas</taxon>
    </lineage>
</organism>
<evidence type="ECO:0000313" key="3">
    <source>
        <dbReference type="Proteomes" id="UP000623419"/>
    </source>
</evidence>
<name>A0ABQ1HH64_9GAMM</name>